<dbReference type="RefSeq" id="WP_232308543.1">
    <property type="nucleotide sequence ID" value="NZ_CP009515.1"/>
</dbReference>
<feature type="binding site" evidence="15">
    <location>
        <begin position="160"/>
        <end position="164"/>
    </location>
    <ligand>
        <name>L-threonylcarbamoyladenylate</name>
        <dbReference type="ChEBI" id="CHEBI:73682"/>
    </ligand>
</feature>
<dbReference type="GO" id="GO:0008270">
    <property type="term" value="F:zinc ion binding"/>
    <property type="evidence" value="ECO:0007669"/>
    <property type="project" value="InterPro"/>
</dbReference>
<evidence type="ECO:0000256" key="1">
    <source>
        <dbReference type="ARBA" id="ARBA00022490"/>
    </source>
</evidence>
<evidence type="ECO:0000256" key="9">
    <source>
        <dbReference type="ARBA" id="ARBA00023004"/>
    </source>
</evidence>
<dbReference type="EMBL" id="CP009515">
    <property type="protein sequence ID" value="AKB75520.1"/>
    <property type="molecule type" value="Genomic_DNA"/>
</dbReference>
<dbReference type="PRINTS" id="PR00789">
    <property type="entry name" value="OSIALOPTASE"/>
</dbReference>
<dbReference type="GO" id="GO:0004674">
    <property type="term" value="F:protein serine/threonine kinase activity"/>
    <property type="evidence" value="ECO:0007669"/>
    <property type="project" value="UniProtKB-KW"/>
</dbReference>
<gene>
    <name evidence="17" type="ORF">MSLAZ_2259</name>
</gene>
<evidence type="ECO:0000256" key="14">
    <source>
        <dbReference type="ARBA" id="ARBA00048679"/>
    </source>
</evidence>
<feature type="binding site" evidence="15">
    <location>
        <position position="403"/>
    </location>
    <ligand>
        <name>ATP</name>
        <dbReference type="ChEBI" id="CHEBI:30616"/>
    </ligand>
</feature>
<dbReference type="Gene3D" id="1.10.510.10">
    <property type="entry name" value="Transferase(Phosphotransferase) domain 1"/>
    <property type="match status" value="1"/>
</dbReference>
<dbReference type="GO" id="GO:0005506">
    <property type="term" value="F:iron ion binding"/>
    <property type="evidence" value="ECO:0007669"/>
    <property type="project" value="UniProtKB-UniRule"/>
</dbReference>
<dbReference type="Proteomes" id="UP000033072">
    <property type="component" value="Chromosome"/>
</dbReference>
<evidence type="ECO:0000313" key="18">
    <source>
        <dbReference type="Proteomes" id="UP000033072"/>
    </source>
</evidence>
<evidence type="ECO:0000256" key="15">
    <source>
        <dbReference type="HAMAP-Rule" id="MF_01447"/>
    </source>
</evidence>
<sequence>MYITLSDIIEGSDSKQRRRIGRRVEAVKNTFILGIEGTAWNLSAAIVTETEIIAEVTETYKPEKGGIHPREAAQHHAKYAASVVKKLLAEAKEKGVEPSDIDGIAFSQGPGLGPCLRTVATAARMLSLSLGIPLIGVNHCIAHIEIGIWRTPAKDPVVLYVSGANSQVISYMEGRYRVFGETLDIGLGNALDKFARGAGLSHPGGPKIEACAKDAKQYIHLPYVIKGMDLSFSGLSTAASEALKKASLEDVCYSYQETAFAMVVEVAERALAHTGKKEVLLAGGVGANTRLREMLTTMCEARGAKFYVPEKRFMGDNGTMIAYTGLLMYKSGNTLSIEASRVNPSFRTDDVEVTWIKEEDMKKVPEISPEIFFRTPPGEMLDNGAEAVIYLEEGPEGKKVLVKERVPKVYRHREIDERIRRERNRSEARLMSEARRTGVPTPIIYDVEEFKLKMQFIEGVPIKYLITPEVSEKVGELVGKLHSSGIIHGDLTTSNLLLAGKRLYLIDFGLAYFDKNLESRGVDVHVLFQTFESTHRDHETLVKAFKKGYGSTFIDSEDVLRRVEEIKKRARYA</sequence>
<evidence type="ECO:0000256" key="4">
    <source>
        <dbReference type="ARBA" id="ARBA00022694"/>
    </source>
</evidence>
<dbReference type="STRING" id="1434111.MSLAZ_2259"/>
<dbReference type="KEGG" id="mls:MSLAZ_2259"/>
<feature type="region of interest" description="Kae1" evidence="15">
    <location>
        <begin position="1"/>
        <end position="355"/>
    </location>
</feature>
<dbReference type="GO" id="GO:0004222">
    <property type="term" value="F:metalloendopeptidase activity"/>
    <property type="evidence" value="ECO:0007669"/>
    <property type="project" value="InterPro"/>
</dbReference>
<dbReference type="InterPro" id="IPR017861">
    <property type="entry name" value="KAE1/TsaD"/>
</dbReference>
<dbReference type="InterPro" id="IPR008266">
    <property type="entry name" value="Tyr_kinase_AS"/>
</dbReference>
<feature type="binding site" evidence="15">
    <location>
        <position position="143"/>
    </location>
    <ligand>
        <name>Fe cation</name>
        <dbReference type="ChEBI" id="CHEBI:24875"/>
    </ligand>
</feature>
<protein>
    <recommendedName>
        <fullName evidence="15">Probable bifunctional tRNA threonylcarbamoyladenosine biosynthesis protein</fullName>
    </recommendedName>
    <domain>
        <recommendedName>
            <fullName evidence="15">tRNA N6-adenosine threonylcarbamoyltransferase</fullName>
            <ecNumber evidence="15">2.3.1.234</ecNumber>
        </recommendedName>
        <alternativeName>
            <fullName evidence="15">tRNA threonylcarbamoyladenosine biosynthesis protein Kae1</fullName>
        </alternativeName>
        <alternativeName>
            <fullName evidence="15">t(6)A37 threonylcarbamoyladenosine biosynthesis protein Kae1</fullName>
        </alternativeName>
    </domain>
    <domain>
        <recommendedName>
            <fullName evidence="15">Serine/threonine-protein kinase Bud32</fullName>
            <ecNumber evidence="15">2.7.11.1</ecNumber>
        </recommendedName>
    </domain>
</protein>
<dbReference type="AlphaFoldDB" id="A0A0E3WS16"/>
<dbReference type="CDD" id="cd24131">
    <property type="entry name" value="ASKHA_NBD_Kae1_arch_bac"/>
    <property type="match status" value="1"/>
</dbReference>
<feature type="binding site" evidence="15">
    <location>
        <position position="209"/>
    </location>
    <ligand>
        <name>L-threonylcarbamoyladenylate</name>
        <dbReference type="ChEBI" id="CHEBI:73682"/>
    </ligand>
</feature>
<evidence type="ECO:0000313" key="17">
    <source>
        <dbReference type="EMBL" id="AKB75520.1"/>
    </source>
</evidence>
<comment type="similarity">
    <text evidence="15">In the N-terminal section; belongs to the KAE1 / TsaD family.</text>
</comment>
<dbReference type="InterPro" id="IPR043129">
    <property type="entry name" value="ATPase_NBD"/>
</dbReference>
<evidence type="ECO:0000256" key="13">
    <source>
        <dbReference type="ARBA" id="ARBA00048117"/>
    </source>
</evidence>
<comment type="catalytic activity">
    <reaction evidence="14 15">
        <text>L-seryl-[protein] + ATP = O-phospho-L-seryl-[protein] + ADP + H(+)</text>
        <dbReference type="Rhea" id="RHEA:17989"/>
        <dbReference type="Rhea" id="RHEA-COMP:9863"/>
        <dbReference type="Rhea" id="RHEA-COMP:11604"/>
        <dbReference type="ChEBI" id="CHEBI:15378"/>
        <dbReference type="ChEBI" id="CHEBI:29999"/>
        <dbReference type="ChEBI" id="CHEBI:30616"/>
        <dbReference type="ChEBI" id="CHEBI:83421"/>
        <dbReference type="ChEBI" id="CHEBI:456216"/>
        <dbReference type="EC" id="2.7.11.1"/>
    </reaction>
</comment>
<keyword evidence="4 15" id="KW-0819">tRNA processing</keyword>
<feature type="binding site" evidence="15">
    <location>
        <position position="316"/>
    </location>
    <ligand>
        <name>Fe cation</name>
        <dbReference type="ChEBI" id="CHEBI:24875"/>
    </ligand>
</feature>
<dbReference type="NCBIfam" id="NF011462">
    <property type="entry name" value="PRK14879.1-3"/>
    <property type="match status" value="1"/>
</dbReference>
<dbReference type="NCBIfam" id="TIGR00329">
    <property type="entry name" value="gcp_kae1"/>
    <property type="match status" value="1"/>
</dbReference>
<dbReference type="GO" id="GO:0002949">
    <property type="term" value="P:tRNA threonylcarbamoyladenosine modification"/>
    <property type="evidence" value="ECO:0007669"/>
    <property type="project" value="UniProtKB-UniRule"/>
</dbReference>
<comment type="function">
    <text evidence="15">Required for the formation of a threonylcarbamoyl group on adenosine at position 37 (t(6)A37) in tRNAs that read codons beginning with adenine. Is a component of the KEOPS complex that is probably involved in the transfer of the threonylcarbamoyl moiety of threonylcarbamoyl-AMP (TC-AMP) to the N6 group of A37. The Kae1 domain likely plays a direct catalytic role in this reaction. The Bud32 domain probably displays kinase activity that regulates Kae1 function.</text>
</comment>
<dbReference type="GO" id="GO:0005524">
    <property type="term" value="F:ATP binding"/>
    <property type="evidence" value="ECO:0007669"/>
    <property type="project" value="UniProtKB-UniRule"/>
</dbReference>
<evidence type="ECO:0000256" key="7">
    <source>
        <dbReference type="ARBA" id="ARBA00022777"/>
    </source>
</evidence>
<evidence type="ECO:0000259" key="16">
    <source>
        <dbReference type="PROSITE" id="PS50011"/>
    </source>
</evidence>
<dbReference type="HAMAP" id="MF_01446">
    <property type="entry name" value="Kae1"/>
    <property type="match status" value="1"/>
</dbReference>
<feature type="binding site" evidence="15">
    <location>
        <position position="205"/>
    </location>
    <ligand>
        <name>L-threonylcarbamoyladenylate</name>
        <dbReference type="ChEBI" id="CHEBI:73682"/>
    </ligand>
</feature>
<name>A0A0E3WS16_9EURY</name>
<dbReference type="HOGENOM" id="CLU_023208_2_2_2"/>
<evidence type="ECO:0000256" key="3">
    <source>
        <dbReference type="ARBA" id="ARBA00022679"/>
    </source>
</evidence>
<dbReference type="InterPro" id="IPR011009">
    <property type="entry name" value="Kinase-like_dom_sf"/>
</dbReference>
<dbReference type="PROSITE" id="PS50011">
    <property type="entry name" value="PROTEIN_KINASE_DOM"/>
    <property type="match status" value="1"/>
</dbReference>
<dbReference type="PATRIC" id="fig|1434111.4.peg.3008"/>
<dbReference type="EC" id="2.7.11.1" evidence="15"/>
<dbReference type="GO" id="GO:0005737">
    <property type="term" value="C:cytoplasm"/>
    <property type="evidence" value="ECO:0007669"/>
    <property type="project" value="UniProtKB-SubCell"/>
</dbReference>
<dbReference type="Pfam" id="PF01163">
    <property type="entry name" value="RIO1"/>
    <property type="match status" value="1"/>
</dbReference>
<comment type="cofactor">
    <cofactor evidence="15">
        <name>Fe(2+)</name>
        <dbReference type="ChEBI" id="CHEBI:29033"/>
    </cofactor>
    <text evidence="15">Binds 1 Fe(2+) ion per subunit.</text>
</comment>
<comment type="similarity">
    <text evidence="15">In the C-terminal section; belongs to the protein kinase superfamily. Tyr protein kinase family. BUD32 subfamily.</text>
</comment>
<keyword evidence="6 15" id="KW-0547">Nucleotide-binding</keyword>
<dbReference type="GO" id="GO:0004712">
    <property type="term" value="F:protein serine/threonine/tyrosine kinase activity"/>
    <property type="evidence" value="ECO:0007669"/>
    <property type="project" value="UniProtKB-UniRule"/>
</dbReference>
<reference evidence="17 18" key="1">
    <citation type="submission" date="2014-07" db="EMBL/GenBank/DDBJ databases">
        <title>Methanogenic archaea and the global carbon cycle.</title>
        <authorList>
            <person name="Henriksen J.R."/>
            <person name="Luke J."/>
            <person name="Reinhart S."/>
            <person name="Benedict M.N."/>
            <person name="Youngblut N.D."/>
            <person name="Metcalf M.E."/>
            <person name="Whitaker R.J."/>
            <person name="Metcalf W.W."/>
        </authorList>
    </citation>
    <scope>NUCLEOTIDE SEQUENCE [LARGE SCALE GENOMIC DNA]</scope>
    <source>
        <strain evidence="17 18">Z-7289</strain>
    </source>
</reference>
<evidence type="ECO:0000256" key="5">
    <source>
        <dbReference type="ARBA" id="ARBA00022723"/>
    </source>
</evidence>
<dbReference type="InterPro" id="IPR022495">
    <property type="entry name" value="Bud32"/>
</dbReference>
<dbReference type="SUPFAM" id="SSF56112">
    <property type="entry name" value="Protein kinase-like (PK-like)"/>
    <property type="match status" value="1"/>
</dbReference>
<keyword evidence="11 15" id="KW-0012">Acyltransferase</keyword>
<keyword evidence="3 15" id="KW-0808">Transferase</keyword>
<dbReference type="PANTHER" id="PTHR11735">
    <property type="entry name" value="TRNA N6-ADENOSINE THREONYLCARBAMOYLTRANSFERASE"/>
    <property type="match status" value="1"/>
</dbReference>
<feature type="binding site" evidence="15">
    <location>
        <begin position="381"/>
        <end position="389"/>
    </location>
    <ligand>
        <name>ATP</name>
        <dbReference type="ChEBI" id="CHEBI:30616"/>
    </ligand>
</feature>
<dbReference type="SUPFAM" id="SSF53067">
    <property type="entry name" value="Actin-like ATPase domain"/>
    <property type="match status" value="1"/>
</dbReference>
<evidence type="ECO:0000256" key="2">
    <source>
        <dbReference type="ARBA" id="ARBA00022527"/>
    </source>
</evidence>
<evidence type="ECO:0000256" key="6">
    <source>
        <dbReference type="ARBA" id="ARBA00022741"/>
    </source>
</evidence>
<dbReference type="GO" id="GO:0000408">
    <property type="term" value="C:EKC/KEOPS complex"/>
    <property type="evidence" value="ECO:0007669"/>
    <property type="project" value="InterPro"/>
</dbReference>
<dbReference type="PANTHER" id="PTHR11735:SF14">
    <property type="entry name" value="TRNA N6-ADENOSINE THREONYLCARBAMOYLTRANSFERASE"/>
    <property type="match status" value="1"/>
</dbReference>
<dbReference type="Gene3D" id="3.30.420.40">
    <property type="match status" value="2"/>
</dbReference>
<dbReference type="NCBIfam" id="TIGR03724">
    <property type="entry name" value="arch_bud32"/>
    <property type="match status" value="1"/>
</dbReference>
<comment type="catalytic activity">
    <reaction evidence="13 15">
        <text>L-threonylcarbamoyladenylate + adenosine(37) in tRNA = N(6)-L-threonylcarbamoyladenosine(37) in tRNA + AMP + H(+)</text>
        <dbReference type="Rhea" id="RHEA:37059"/>
        <dbReference type="Rhea" id="RHEA-COMP:10162"/>
        <dbReference type="Rhea" id="RHEA-COMP:10163"/>
        <dbReference type="ChEBI" id="CHEBI:15378"/>
        <dbReference type="ChEBI" id="CHEBI:73682"/>
        <dbReference type="ChEBI" id="CHEBI:74411"/>
        <dbReference type="ChEBI" id="CHEBI:74418"/>
        <dbReference type="ChEBI" id="CHEBI:456215"/>
        <dbReference type="EC" id="2.3.1.234"/>
    </reaction>
</comment>
<evidence type="ECO:0000256" key="12">
    <source>
        <dbReference type="ARBA" id="ARBA00047899"/>
    </source>
</evidence>
<dbReference type="PROSITE" id="PS00109">
    <property type="entry name" value="PROTEIN_KINASE_TYR"/>
    <property type="match status" value="1"/>
</dbReference>
<feature type="binding site" evidence="15">
    <location>
        <position position="160"/>
    </location>
    <ligand>
        <name>Fe cation</name>
        <dbReference type="ChEBI" id="CHEBI:24875"/>
    </ligand>
</feature>
<comment type="subunit">
    <text evidence="15">Component of the KEOPS complex that consists of Kae1, Bud32, Cgi121 and Pcc1; the whole complex dimerizes.</text>
</comment>
<comment type="catalytic activity">
    <reaction evidence="12 15">
        <text>L-threonyl-[protein] + ATP = O-phospho-L-threonyl-[protein] + ADP + H(+)</text>
        <dbReference type="Rhea" id="RHEA:46608"/>
        <dbReference type="Rhea" id="RHEA-COMP:11060"/>
        <dbReference type="Rhea" id="RHEA-COMP:11605"/>
        <dbReference type="ChEBI" id="CHEBI:15378"/>
        <dbReference type="ChEBI" id="CHEBI:30013"/>
        <dbReference type="ChEBI" id="CHEBI:30616"/>
        <dbReference type="ChEBI" id="CHEBI:61977"/>
        <dbReference type="ChEBI" id="CHEBI:456216"/>
        <dbReference type="EC" id="2.7.11.1"/>
    </reaction>
</comment>
<dbReference type="Pfam" id="PF00814">
    <property type="entry name" value="TsaD"/>
    <property type="match status" value="1"/>
</dbReference>
<dbReference type="InterPro" id="IPR000719">
    <property type="entry name" value="Prot_kinase_dom"/>
</dbReference>
<dbReference type="InterPro" id="IPR034680">
    <property type="entry name" value="Kae1_archaea_euk"/>
</dbReference>
<feature type="binding site" evidence="15">
    <location>
        <position position="192"/>
    </location>
    <ligand>
        <name>L-threonylcarbamoyladenylate</name>
        <dbReference type="ChEBI" id="CHEBI:73682"/>
    </ligand>
</feature>
<comment type="subcellular location">
    <subcellularLocation>
        <location evidence="15">Cytoplasm</location>
    </subcellularLocation>
</comment>
<organism evidence="17 18">
    <name type="scientific">Methanosarcina lacustris Z-7289</name>
    <dbReference type="NCBI Taxonomy" id="1434111"/>
    <lineage>
        <taxon>Archaea</taxon>
        <taxon>Methanobacteriati</taxon>
        <taxon>Methanobacteriota</taxon>
        <taxon>Stenosarchaea group</taxon>
        <taxon>Methanomicrobia</taxon>
        <taxon>Methanosarcinales</taxon>
        <taxon>Methanosarcinaceae</taxon>
        <taxon>Methanosarcina</taxon>
    </lineage>
</organism>
<dbReference type="GeneID" id="24807078"/>
<evidence type="ECO:0000256" key="10">
    <source>
        <dbReference type="ARBA" id="ARBA00023268"/>
    </source>
</evidence>
<evidence type="ECO:0000256" key="11">
    <source>
        <dbReference type="ARBA" id="ARBA00023315"/>
    </source>
</evidence>
<dbReference type="FunFam" id="3.30.420.40:FF:000284">
    <property type="entry name" value="Probable bifunctional tRNA threonylcarbamoyladenosine biosynthesis protein"/>
    <property type="match status" value="1"/>
</dbReference>
<dbReference type="InterPro" id="IPR018934">
    <property type="entry name" value="RIO_dom"/>
</dbReference>
<dbReference type="HAMAP" id="MF_01447">
    <property type="entry name" value="Kae1_Bud32_arch"/>
    <property type="match status" value="1"/>
</dbReference>
<dbReference type="NCBIfam" id="TIGR03722">
    <property type="entry name" value="arch_KAE1"/>
    <property type="match status" value="1"/>
</dbReference>
<keyword evidence="10 15" id="KW-0511">Multifunctional enzyme</keyword>
<dbReference type="InterPro" id="IPR000905">
    <property type="entry name" value="Gcp-like_dom"/>
</dbReference>
<dbReference type="GO" id="GO:0061711">
    <property type="term" value="F:tRNA N(6)-L-threonylcarbamoyladenine synthase activity"/>
    <property type="evidence" value="ECO:0007669"/>
    <property type="project" value="UniProtKB-EC"/>
</dbReference>
<feature type="binding site" evidence="15">
    <location>
        <position position="139"/>
    </location>
    <ligand>
        <name>Fe cation</name>
        <dbReference type="ChEBI" id="CHEBI:24875"/>
    </ligand>
</feature>
<feature type="binding site" evidence="15">
    <location>
        <position position="288"/>
    </location>
    <ligand>
        <name>L-threonylcarbamoyladenylate</name>
        <dbReference type="ChEBI" id="CHEBI:73682"/>
    </ligand>
</feature>
<dbReference type="EC" id="2.3.1.234" evidence="15"/>
<accession>A0A0E3WS16</accession>
<keyword evidence="9 15" id="KW-0408">Iron</keyword>
<keyword evidence="5 15" id="KW-0479">Metal-binding</keyword>
<dbReference type="Gene3D" id="3.30.200.20">
    <property type="entry name" value="Phosphorylase Kinase, domain 1"/>
    <property type="match status" value="1"/>
</dbReference>
<keyword evidence="7 15" id="KW-0418">Kinase</keyword>
<dbReference type="GO" id="GO:0106310">
    <property type="term" value="F:protein serine kinase activity"/>
    <property type="evidence" value="ECO:0007669"/>
    <property type="project" value="RHEA"/>
</dbReference>
<dbReference type="InterPro" id="IPR009220">
    <property type="entry name" value="tRNA_threonyl_synthase/kinase"/>
</dbReference>
<proteinExistence type="inferred from homology"/>
<keyword evidence="2 15" id="KW-0723">Serine/threonine-protein kinase</keyword>
<feature type="active site" description="Proton acceptor; for kinase activity" evidence="15">
    <location>
        <position position="490"/>
    </location>
</feature>
<dbReference type="NCBIfam" id="NF007174">
    <property type="entry name" value="PRK09605.1"/>
    <property type="match status" value="1"/>
</dbReference>
<keyword evidence="1 15" id="KW-0963">Cytoplasm</keyword>
<keyword evidence="18" id="KW-1185">Reference proteome</keyword>
<dbReference type="PIRSF" id="PIRSF036401">
    <property type="entry name" value="Gcp_STYKS"/>
    <property type="match status" value="1"/>
</dbReference>
<keyword evidence="8 15" id="KW-0067">ATP-binding</keyword>
<evidence type="ECO:0000256" key="8">
    <source>
        <dbReference type="ARBA" id="ARBA00022840"/>
    </source>
</evidence>
<feature type="domain" description="Protein kinase" evidence="16">
    <location>
        <begin position="308"/>
        <end position="573"/>
    </location>
</feature>